<evidence type="ECO:0000313" key="9">
    <source>
        <dbReference type="EMBL" id="KRT83189.1"/>
    </source>
</evidence>
<accession>A0A0T6B7D8</accession>
<evidence type="ECO:0000256" key="6">
    <source>
        <dbReference type="ARBA" id="ARBA00048439"/>
    </source>
</evidence>
<organism evidence="9 10">
    <name type="scientific">Oryctes borbonicus</name>
    <dbReference type="NCBI Taxonomy" id="1629725"/>
    <lineage>
        <taxon>Eukaryota</taxon>
        <taxon>Metazoa</taxon>
        <taxon>Ecdysozoa</taxon>
        <taxon>Arthropoda</taxon>
        <taxon>Hexapoda</taxon>
        <taxon>Insecta</taxon>
        <taxon>Pterygota</taxon>
        <taxon>Neoptera</taxon>
        <taxon>Endopterygota</taxon>
        <taxon>Coleoptera</taxon>
        <taxon>Polyphaga</taxon>
        <taxon>Scarabaeiformia</taxon>
        <taxon>Scarabaeidae</taxon>
        <taxon>Dynastinae</taxon>
        <taxon>Oryctes</taxon>
    </lineage>
</organism>
<reference evidence="9 10" key="1">
    <citation type="submission" date="2015-09" db="EMBL/GenBank/DDBJ databases">
        <title>Draft genome of the scarab beetle Oryctes borbonicus.</title>
        <authorList>
            <person name="Meyer J.M."/>
            <person name="Markov G.V."/>
            <person name="Baskaran P."/>
            <person name="Herrmann M."/>
            <person name="Sommer R.J."/>
            <person name="Roedelsperger C."/>
        </authorList>
    </citation>
    <scope>NUCLEOTIDE SEQUENCE [LARGE SCALE GENOMIC DNA]</scope>
    <source>
        <strain evidence="9">OB123</strain>
        <tissue evidence="9">Whole animal</tissue>
    </source>
</reference>
<comment type="similarity">
    <text evidence="1">Belongs to the glycosyltransferase group 1 family. Glycosyltransferase 4 subfamily.</text>
</comment>
<comment type="caution">
    <text evidence="9">The sequence shown here is derived from an EMBL/GenBank/DDBJ whole genome shotgun (WGS) entry which is preliminary data.</text>
</comment>
<keyword evidence="3" id="KW-0808">Transferase</keyword>
<evidence type="ECO:0000259" key="8">
    <source>
        <dbReference type="Pfam" id="PF12038"/>
    </source>
</evidence>
<dbReference type="SUPFAM" id="SSF53756">
    <property type="entry name" value="UDP-Glycosyltransferase/glycogen phosphorylase"/>
    <property type="match status" value="1"/>
</dbReference>
<dbReference type="Gene3D" id="3.40.50.2000">
    <property type="entry name" value="Glycogen Phosphorylase B"/>
    <property type="match status" value="1"/>
</dbReference>
<dbReference type="EMBL" id="LJIG01009383">
    <property type="protein sequence ID" value="KRT83189.1"/>
    <property type="molecule type" value="Genomic_DNA"/>
</dbReference>
<name>A0A0T6B7D8_9SCAR</name>
<dbReference type="Pfam" id="PF12038">
    <property type="entry name" value="QTMAN_N"/>
    <property type="match status" value="1"/>
</dbReference>
<dbReference type="PANTHER" id="PTHR13615:SF3">
    <property type="entry name" value="GLYCOSYLTRANSFERASE-LIKE DOMAIN-CONTAINING PROTEIN 1"/>
    <property type="match status" value="1"/>
</dbReference>
<keyword evidence="2" id="KW-0328">Glycosyltransferase</keyword>
<feature type="domain" description="tRNA-queuosine alpha-mannosyltransferase N-terminal" evidence="8">
    <location>
        <begin position="1"/>
        <end position="48"/>
    </location>
</feature>
<evidence type="ECO:0000256" key="2">
    <source>
        <dbReference type="ARBA" id="ARBA00022676"/>
    </source>
</evidence>
<dbReference type="GO" id="GO:0016438">
    <property type="term" value="F:tRNA-queuosine(34) beta-mannosyltransferase activity"/>
    <property type="evidence" value="ECO:0007669"/>
    <property type="project" value="UniProtKB-EC"/>
</dbReference>
<dbReference type="EC" id="2.4.1.110" evidence="4"/>
<proteinExistence type="inferred from homology"/>
<sequence>DLIVFNSGFNKESFLKNIRSVIKLLPDYKPNDLQLKIGPKCKVLYFPIDFTIMSLSKPSSDILTIVWPHRWEFDKNPDFFFKVLYRLKKSNKKFLVSLLGQTFTDVPPAFSVAREYLEAEIVNFGFVENKEEYFKILGTSHIAVSTADHEFFGVSMLEATYCGA</sequence>
<feature type="non-terminal residue" evidence="9">
    <location>
        <position position="1"/>
    </location>
</feature>
<evidence type="ECO:0000256" key="3">
    <source>
        <dbReference type="ARBA" id="ARBA00022679"/>
    </source>
</evidence>
<feature type="domain" description="Glycosyl transferase family 1" evidence="7">
    <location>
        <begin position="65"/>
        <end position="163"/>
    </location>
</feature>
<evidence type="ECO:0000256" key="1">
    <source>
        <dbReference type="ARBA" id="ARBA00009481"/>
    </source>
</evidence>
<evidence type="ECO:0000259" key="7">
    <source>
        <dbReference type="Pfam" id="PF00534"/>
    </source>
</evidence>
<dbReference type="Pfam" id="PF00534">
    <property type="entry name" value="Glycos_transf_1"/>
    <property type="match status" value="1"/>
</dbReference>
<dbReference type="InterPro" id="IPR051862">
    <property type="entry name" value="GT-like_domain_containing_1"/>
</dbReference>
<keyword evidence="10" id="KW-1185">Reference proteome</keyword>
<evidence type="ECO:0000256" key="4">
    <source>
        <dbReference type="ARBA" id="ARBA00044517"/>
    </source>
</evidence>
<dbReference type="Proteomes" id="UP000051574">
    <property type="component" value="Unassembled WGS sequence"/>
</dbReference>
<evidence type="ECO:0000256" key="5">
    <source>
        <dbReference type="ARBA" id="ARBA00044539"/>
    </source>
</evidence>
<dbReference type="InterPro" id="IPR022701">
    <property type="entry name" value="QTMAN_N"/>
</dbReference>
<dbReference type="InterPro" id="IPR001296">
    <property type="entry name" value="Glyco_trans_1"/>
</dbReference>
<comment type="catalytic activity">
    <reaction evidence="6">
        <text>queuosine(34) in tRNA(Asp) + GDP-alpha-D-mannose = O-4''-alpha-D-mannosylqueuosine(34) in tRNA(Asp) + GDP + H(+)</text>
        <dbReference type="Rhea" id="RHEA:12885"/>
        <dbReference type="Rhea" id="RHEA-COMP:18572"/>
        <dbReference type="Rhea" id="RHEA-COMP:18581"/>
        <dbReference type="ChEBI" id="CHEBI:15378"/>
        <dbReference type="ChEBI" id="CHEBI:57527"/>
        <dbReference type="ChEBI" id="CHEBI:58189"/>
        <dbReference type="ChEBI" id="CHEBI:194431"/>
        <dbReference type="ChEBI" id="CHEBI:194442"/>
        <dbReference type="EC" id="2.4.1.110"/>
    </reaction>
    <physiologicalReaction direction="left-to-right" evidence="6">
        <dbReference type="Rhea" id="RHEA:12886"/>
    </physiologicalReaction>
</comment>
<dbReference type="PANTHER" id="PTHR13615">
    <property type="entry name" value="GLYCOSYLTRANSFERASE-LIKE 1"/>
    <property type="match status" value="1"/>
</dbReference>
<dbReference type="CDD" id="cd01635">
    <property type="entry name" value="Glycosyltransferase_GTB-type"/>
    <property type="match status" value="1"/>
</dbReference>
<protein>
    <recommendedName>
        <fullName evidence="5">tRNA-queuosine alpha-mannosyltransferase</fullName>
        <ecNumber evidence="4">2.4.1.110</ecNumber>
    </recommendedName>
</protein>
<dbReference type="AlphaFoldDB" id="A0A0T6B7D8"/>
<evidence type="ECO:0000313" key="10">
    <source>
        <dbReference type="Proteomes" id="UP000051574"/>
    </source>
</evidence>
<gene>
    <name evidence="9" type="ORF">AMK59_4688</name>
</gene>
<dbReference type="OrthoDB" id="10032790at2759"/>
<feature type="non-terminal residue" evidence="9">
    <location>
        <position position="164"/>
    </location>
</feature>